<dbReference type="InterPro" id="IPR058163">
    <property type="entry name" value="LysR-type_TF_proteobact-type"/>
</dbReference>
<evidence type="ECO:0000256" key="1">
    <source>
        <dbReference type="ARBA" id="ARBA00009437"/>
    </source>
</evidence>
<dbReference type="InterPro" id="IPR005119">
    <property type="entry name" value="LysR_subst-bd"/>
</dbReference>
<dbReference type="AlphaFoldDB" id="A0A1S8CSD9"/>
<dbReference type="GO" id="GO:0006351">
    <property type="term" value="P:DNA-templated transcription"/>
    <property type="evidence" value="ECO:0007669"/>
    <property type="project" value="TreeGrafter"/>
</dbReference>
<gene>
    <name evidence="6" type="ORF">BKE30_11580</name>
</gene>
<dbReference type="Proteomes" id="UP000192132">
    <property type="component" value="Unassembled WGS sequence"/>
</dbReference>
<dbReference type="SUPFAM" id="SSF46785">
    <property type="entry name" value="Winged helix' DNA-binding domain"/>
    <property type="match status" value="1"/>
</dbReference>
<keyword evidence="2" id="KW-0805">Transcription regulation</keyword>
<dbReference type="EMBL" id="MLCN01000029">
    <property type="protein sequence ID" value="ONG38792.1"/>
    <property type="molecule type" value="Genomic_DNA"/>
</dbReference>
<evidence type="ECO:0000256" key="4">
    <source>
        <dbReference type="ARBA" id="ARBA00023163"/>
    </source>
</evidence>
<dbReference type="Pfam" id="PF03466">
    <property type="entry name" value="LysR_substrate"/>
    <property type="match status" value="1"/>
</dbReference>
<dbReference type="GO" id="GO:0003700">
    <property type="term" value="F:DNA-binding transcription factor activity"/>
    <property type="evidence" value="ECO:0007669"/>
    <property type="project" value="InterPro"/>
</dbReference>
<dbReference type="FunFam" id="1.10.10.10:FF:000001">
    <property type="entry name" value="LysR family transcriptional regulator"/>
    <property type="match status" value="1"/>
</dbReference>
<comment type="similarity">
    <text evidence="1">Belongs to the LysR transcriptional regulatory family.</text>
</comment>
<dbReference type="GO" id="GO:0043565">
    <property type="term" value="F:sequence-specific DNA binding"/>
    <property type="evidence" value="ECO:0007669"/>
    <property type="project" value="TreeGrafter"/>
</dbReference>
<dbReference type="InterPro" id="IPR036390">
    <property type="entry name" value="WH_DNA-bd_sf"/>
</dbReference>
<dbReference type="OrthoDB" id="5671700at2"/>
<dbReference type="Gene3D" id="1.10.10.10">
    <property type="entry name" value="Winged helix-like DNA-binding domain superfamily/Winged helix DNA-binding domain"/>
    <property type="match status" value="1"/>
</dbReference>
<dbReference type="InterPro" id="IPR000847">
    <property type="entry name" value="LysR_HTH_N"/>
</dbReference>
<keyword evidence="3" id="KW-0238">DNA-binding</keyword>
<evidence type="ECO:0000313" key="7">
    <source>
        <dbReference type="Proteomes" id="UP000192132"/>
    </source>
</evidence>
<keyword evidence="4" id="KW-0804">Transcription</keyword>
<proteinExistence type="inferred from homology"/>
<keyword evidence="7" id="KW-1185">Reference proteome</keyword>
<name>A0A1S8CSD9_9GAMM</name>
<dbReference type="CDD" id="cd08473">
    <property type="entry name" value="PBP2_CrgA_like_4"/>
    <property type="match status" value="1"/>
</dbReference>
<dbReference type="PANTHER" id="PTHR30537">
    <property type="entry name" value="HTH-TYPE TRANSCRIPTIONAL REGULATOR"/>
    <property type="match status" value="1"/>
</dbReference>
<evidence type="ECO:0000256" key="3">
    <source>
        <dbReference type="ARBA" id="ARBA00023125"/>
    </source>
</evidence>
<protein>
    <submittedName>
        <fullName evidence="6">LysR family transcriptional regulator</fullName>
    </submittedName>
</protein>
<dbReference type="PROSITE" id="PS50931">
    <property type="entry name" value="HTH_LYSR"/>
    <property type="match status" value="1"/>
</dbReference>
<sequence length="304" mass="34563">MADLNDYYWFALVVNHNGFSATERATDIPKSKLSRRVQQLEQDLGVRLIQRTSRQFAVTDIGMSVYRHAQAMLMEAQAAEDVINHLRAEPRGVVRVSVPVSIAEQEIVQILPKFLKRYPDVKVQLIISNRRVDIINEGIDVALRVRNQLDEDASFIIRRFGQINHRLIASPNYLNQHGRPEYPDQLTEHTTLSMSEDEVNQYWVLEDQNGQAQRIKIQPTVMGSNFGMLTCFTEQGMGIALLPETMCAQQVRAGKLEVVLPGWQLAQGTFHAVYPSRRGLLPAVRVFIDYLVEELPELVAANQL</sequence>
<evidence type="ECO:0000313" key="6">
    <source>
        <dbReference type="EMBL" id="ONG38792.1"/>
    </source>
</evidence>
<comment type="caution">
    <text evidence="6">The sequence shown here is derived from an EMBL/GenBank/DDBJ whole genome shotgun (WGS) entry which is preliminary data.</text>
</comment>
<feature type="domain" description="HTH lysR-type" evidence="5">
    <location>
        <begin position="1"/>
        <end position="59"/>
    </location>
</feature>
<evidence type="ECO:0000256" key="2">
    <source>
        <dbReference type="ARBA" id="ARBA00023015"/>
    </source>
</evidence>
<evidence type="ECO:0000259" key="5">
    <source>
        <dbReference type="PROSITE" id="PS50931"/>
    </source>
</evidence>
<dbReference type="InterPro" id="IPR036388">
    <property type="entry name" value="WH-like_DNA-bd_sf"/>
</dbReference>
<reference evidence="6 7" key="1">
    <citation type="submission" date="2016-10" db="EMBL/GenBank/DDBJ databases">
        <title>Draft Genome sequence of Alkanindiges sp. strain H1.</title>
        <authorList>
            <person name="Subhash Y."/>
            <person name="Lee S."/>
        </authorList>
    </citation>
    <scope>NUCLEOTIDE SEQUENCE [LARGE SCALE GENOMIC DNA]</scope>
    <source>
        <strain evidence="6 7">H1</strain>
    </source>
</reference>
<dbReference type="STRING" id="1907941.BKE30_11580"/>
<organism evidence="6 7">
    <name type="scientific">Alkanindiges hydrocarboniclasticus</name>
    <dbReference type="NCBI Taxonomy" id="1907941"/>
    <lineage>
        <taxon>Bacteria</taxon>
        <taxon>Pseudomonadati</taxon>
        <taxon>Pseudomonadota</taxon>
        <taxon>Gammaproteobacteria</taxon>
        <taxon>Moraxellales</taxon>
        <taxon>Moraxellaceae</taxon>
        <taxon>Alkanindiges</taxon>
    </lineage>
</organism>
<accession>A0A1S8CSD9</accession>
<dbReference type="Gene3D" id="3.40.190.290">
    <property type="match status" value="1"/>
</dbReference>
<dbReference type="PANTHER" id="PTHR30537:SF31">
    <property type="entry name" value="TRANSCRIPTIONAL REGULATOR, LYSR FAMILY"/>
    <property type="match status" value="1"/>
</dbReference>
<dbReference type="SUPFAM" id="SSF53850">
    <property type="entry name" value="Periplasmic binding protein-like II"/>
    <property type="match status" value="1"/>
</dbReference>
<dbReference type="Pfam" id="PF00126">
    <property type="entry name" value="HTH_1"/>
    <property type="match status" value="1"/>
</dbReference>